<dbReference type="InterPro" id="IPR005203">
    <property type="entry name" value="Hemocyanin_C"/>
</dbReference>
<dbReference type="PRINTS" id="PR00187">
    <property type="entry name" value="HAEMOCYANIN"/>
</dbReference>
<dbReference type="Gene3D" id="1.10.1280.10">
    <property type="entry name" value="Di-copper center containing domain from catechol oxidase"/>
    <property type="match status" value="1"/>
</dbReference>
<evidence type="ECO:0000256" key="3">
    <source>
        <dbReference type="ARBA" id="ARBA00022723"/>
    </source>
</evidence>
<dbReference type="InterPro" id="IPR014756">
    <property type="entry name" value="Ig_E-set"/>
</dbReference>
<dbReference type="PANTHER" id="PTHR11511">
    <property type="entry name" value="LARVAL STORAGE PROTEIN/PHENOLOXIDASE"/>
    <property type="match status" value="1"/>
</dbReference>
<dbReference type="Gene3D" id="2.60.40.1520">
    <property type="entry name" value="Hemocyanin, C-terminal domain"/>
    <property type="match status" value="1"/>
</dbReference>
<dbReference type="Pfam" id="PF00372">
    <property type="entry name" value="Hemocyanin_M"/>
    <property type="match status" value="1"/>
</dbReference>
<dbReference type="AlphaFoldDB" id="A0A9N9HZU2"/>
<dbReference type="OrthoDB" id="8119704at2759"/>
<dbReference type="InterPro" id="IPR002227">
    <property type="entry name" value="Tyrosinase_Cu-bd"/>
</dbReference>
<dbReference type="EMBL" id="CAJVPV010020128">
    <property type="protein sequence ID" value="CAG8713702.1"/>
    <property type="molecule type" value="Genomic_DNA"/>
</dbReference>
<evidence type="ECO:0000256" key="2">
    <source>
        <dbReference type="ARBA" id="ARBA00022525"/>
    </source>
</evidence>
<keyword evidence="3" id="KW-0479">Metal-binding</keyword>
<name>A0A9N9HZU2_9GLOM</name>
<accession>A0A9N9HZU2</accession>
<feature type="domain" description="Tyrosinase copper-binding" evidence="5">
    <location>
        <begin position="195"/>
        <end position="206"/>
    </location>
</feature>
<evidence type="ECO:0000259" key="5">
    <source>
        <dbReference type="PROSITE" id="PS00498"/>
    </source>
</evidence>
<evidence type="ECO:0000313" key="7">
    <source>
        <dbReference type="Proteomes" id="UP000789342"/>
    </source>
</evidence>
<dbReference type="InterPro" id="IPR000896">
    <property type="entry name" value="Hemocyanin/hexamerin_mid_dom"/>
</dbReference>
<proteinExistence type="predicted"/>
<sequence length="490" mass="55338">DTDGSTFWKKRQGELFIYMHRQMVARYEAERLSNGLPQVKEYSDYTEVIQEHYYPDDDLSATRSGSVITFSARESGGVLKDGLSSTGQDGSVREGTKVTDLANNRDLLVRTIEQGYFEDVSGSKSIKTADNLDLLAVAIEMGITQRTYQNYSADVWGSKYPSFHNDGHILISQIGITDSSQPWGVMSNNAVASRDPMFYRWHTYVDNLFTKFQHKLGPNHFRPDDVPVRIPHNGIFFVFKDKIANATPANIATVASQFAATIKDKDPHNATNILETKMKIRDYEWREGGEDDGEITDISKIEYLFPREWYYFFRVENPTSQDVNVTFRVFMVPEAFKNNHARYIELDKFQQVIPAKKTTVIARDCDKSSVVAQPPKKTADDLDDVADVPDADYSEFCECGWPFHLVLPRGTGEGLPCKLVVFISPGTDKVDAVKKCGSLSFCGAEDPKGDYPDTREMGYPFNRPFKNGSCDEAFSGLKYVATKDFKIKLV</sequence>
<organism evidence="6 7">
    <name type="scientific">Acaulospora morrowiae</name>
    <dbReference type="NCBI Taxonomy" id="94023"/>
    <lineage>
        <taxon>Eukaryota</taxon>
        <taxon>Fungi</taxon>
        <taxon>Fungi incertae sedis</taxon>
        <taxon>Mucoromycota</taxon>
        <taxon>Glomeromycotina</taxon>
        <taxon>Glomeromycetes</taxon>
        <taxon>Diversisporales</taxon>
        <taxon>Acaulosporaceae</taxon>
        <taxon>Acaulospora</taxon>
    </lineage>
</organism>
<feature type="non-terminal residue" evidence="6">
    <location>
        <position position="1"/>
    </location>
</feature>
<dbReference type="GO" id="GO:0005576">
    <property type="term" value="C:extracellular region"/>
    <property type="evidence" value="ECO:0007669"/>
    <property type="project" value="UniProtKB-SubCell"/>
</dbReference>
<evidence type="ECO:0000256" key="1">
    <source>
        <dbReference type="ARBA" id="ARBA00004613"/>
    </source>
</evidence>
<dbReference type="GO" id="GO:0016491">
    <property type="term" value="F:oxidoreductase activity"/>
    <property type="evidence" value="ECO:0007669"/>
    <property type="project" value="InterPro"/>
</dbReference>
<dbReference type="Proteomes" id="UP000789342">
    <property type="component" value="Unassembled WGS sequence"/>
</dbReference>
<keyword evidence="7" id="KW-1185">Reference proteome</keyword>
<dbReference type="InterPro" id="IPR008922">
    <property type="entry name" value="Di-copper_centre_dom_sf"/>
</dbReference>
<evidence type="ECO:0000313" key="6">
    <source>
        <dbReference type="EMBL" id="CAG8713702.1"/>
    </source>
</evidence>
<keyword evidence="4" id="KW-1015">Disulfide bond</keyword>
<dbReference type="SUPFAM" id="SSF81296">
    <property type="entry name" value="E set domains"/>
    <property type="match status" value="1"/>
</dbReference>
<dbReference type="Pfam" id="PF03723">
    <property type="entry name" value="Hemocyanin_C"/>
    <property type="match status" value="1"/>
</dbReference>
<comment type="caution">
    <text evidence="6">The sequence shown here is derived from an EMBL/GenBank/DDBJ whole genome shotgun (WGS) entry which is preliminary data.</text>
</comment>
<dbReference type="InterPro" id="IPR037020">
    <property type="entry name" value="Hemocyanin_C_sf"/>
</dbReference>
<dbReference type="SUPFAM" id="SSF48056">
    <property type="entry name" value="Di-copper centre-containing domain"/>
    <property type="match status" value="1"/>
</dbReference>
<keyword evidence="2" id="KW-0964">Secreted</keyword>
<reference evidence="6" key="1">
    <citation type="submission" date="2021-06" db="EMBL/GenBank/DDBJ databases">
        <authorList>
            <person name="Kallberg Y."/>
            <person name="Tangrot J."/>
            <person name="Rosling A."/>
        </authorList>
    </citation>
    <scope>NUCLEOTIDE SEQUENCE</scope>
    <source>
        <strain evidence="6">CL551</strain>
    </source>
</reference>
<dbReference type="PROSITE" id="PS00498">
    <property type="entry name" value="TYROSINASE_2"/>
    <property type="match status" value="1"/>
</dbReference>
<evidence type="ECO:0000256" key="4">
    <source>
        <dbReference type="ARBA" id="ARBA00023157"/>
    </source>
</evidence>
<dbReference type="PANTHER" id="PTHR11511:SF4">
    <property type="entry name" value="PHENOLOXIDASE 2-RELATED"/>
    <property type="match status" value="1"/>
</dbReference>
<protein>
    <submittedName>
        <fullName evidence="6">5173_t:CDS:1</fullName>
    </submittedName>
</protein>
<dbReference type="InterPro" id="IPR013788">
    <property type="entry name" value="Hemocyanin/hexamerin"/>
</dbReference>
<dbReference type="GO" id="GO:0046872">
    <property type="term" value="F:metal ion binding"/>
    <property type="evidence" value="ECO:0007669"/>
    <property type="project" value="UniProtKB-KW"/>
</dbReference>
<gene>
    <name evidence="6" type="ORF">AMORRO_LOCUS12860</name>
</gene>
<comment type="subcellular location">
    <subcellularLocation>
        <location evidence="1">Secreted</location>
    </subcellularLocation>
</comment>
<feature type="non-terminal residue" evidence="6">
    <location>
        <position position="490"/>
    </location>
</feature>